<keyword evidence="2" id="KW-1185">Reference proteome</keyword>
<reference evidence="1 2" key="1">
    <citation type="submission" date="2024-01" db="EMBL/GenBank/DDBJ databases">
        <title>The genomes of 5 underutilized Papilionoideae crops provide insights into root nodulation and disease resistanc.</title>
        <authorList>
            <person name="Yuan L."/>
        </authorList>
    </citation>
    <scope>NUCLEOTIDE SEQUENCE [LARGE SCALE GENOMIC DNA]</scope>
    <source>
        <strain evidence="1">ZHUSHIDOU_FW_LH</strain>
        <tissue evidence="1">Leaf</tissue>
    </source>
</reference>
<gene>
    <name evidence="1" type="ORF">RIF29_03327</name>
</gene>
<name>A0AAN9P985_CROPI</name>
<evidence type="ECO:0000313" key="2">
    <source>
        <dbReference type="Proteomes" id="UP001372338"/>
    </source>
</evidence>
<organism evidence="1 2">
    <name type="scientific">Crotalaria pallida</name>
    <name type="common">Smooth rattlebox</name>
    <name type="synonym">Crotalaria striata</name>
    <dbReference type="NCBI Taxonomy" id="3830"/>
    <lineage>
        <taxon>Eukaryota</taxon>
        <taxon>Viridiplantae</taxon>
        <taxon>Streptophyta</taxon>
        <taxon>Embryophyta</taxon>
        <taxon>Tracheophyta</taxon>
        <taxon>Spermatophyta</taxon>
        <taxon>Magnoliopsida</taxon>
        <taxon>eudicotyledons</taxon>
        <taxon>Gunneridae</taxon>
        <taxon>Pentapetalae</taxon>
        <taxon>rosids</taxon>
        <taxon>fabids</taxon>
        <taxon>Fabales</taxon>
        <taxon>Fabaceae</taxon>
        <taxon>Papilionoideae</taxon>
        <taxon>50 kb inversion clade</taxon>
        <taxon>genistoids sensu lato</taxon>
        <taxon>core genistoids</taxon>
        <taxon>Crotalarieae</taxon>
        <taxon>Crotalaria</taxon>
    </lineage>
</organism>
<sequence>MLRVLRSIVVGIRNGGCRLLPVIAYHHCLLYSPESTYSILPHGEASNTPSLHSSILNLLLQPLPLSHHYPTSVAVGSPYSTISSFATFIRINHIL</sequence>
<dbReference type="AlphaFoldDB" id="A0AAN9P985"/>
<dbReference type="Proteomes" id="UP001372338">
    <property type="component" value="Unassembled WGS sequence"/>
</dbReference>
<proteinExistence type="predicted"/>
<protein>
    <submittedName>
        <fullName evidence="1">Uncharacterized protein</fullName>
    </submittedName>
</protein>
<dbReference type="EMBL" id="JAYWIO010000001">
    <property type="protein sequence ID" value="KAK7289581.1"/>
    <property type="molecule type" value="Genomic_DNA"/>
</dbReference>
<accession>A0AAN9P985</accession>
<comment type="caution">
    <text evidence="1">The sequence shown here is derived from an EMBL/GenBank/DDBJ whole genome shotgun (WGS) entry which is preliminary data.</text>
</comment>
<evidence type="ECO:0000313" key="1">
    <source>
        <dbReference type="EMBL" id="KAK7289581.1"/>
    </source>
</evidence>